<evidence type="ECO:0000256" key="3">
    <source>
        <dbReference type="ARBA" id="ARBA00022833"/>
    </source>
</evidence>
<name>J9B0S3_WUCBA</name>
<dbReference type="EC" id="1.8.4.12" evidence="6"/>
<protein>
    <recommendedName>
        <fullName evidence="6">Peptide-methionine (R)-S-oxide reductase</fullName>
        <ecNumber evidence="6">1.8.4.12</ecNumber>
    </recommendedName>
</protein>
<dbReference type="GO" id="GO:0030091">
    <property type="term" value="P:protein repair"/>
    <property type="evidence" value="ECO:0007669"/>
    <property type="project" value="InterPro"/>
</dbReference>
<dbReference type="GO" id="GO:0006979">
    <property type="term" value="P:response to oxidative stress"/>
    <property type="evidence" value="ECO:0007669"/>
    <property type="project" value="InterPro"/>
</dbReference>
<keyword evidence="3 6" id="KW-0862">Zinc</keyword>
<dbReference type="Pfam" id="PF01641">
    <property type="entry name" value="SelR"/>
    <property type="match status" value="1"/>
</dbReference>
<dbReference type="PANTHER" id="PTHR10173">
    <property type="entry name" value="METHIONINE SULFOXIDE REDUCTASE"/>
    <property type="match status" value="1"/>
</dbReference>
<evidence type="ECO:0000313" key="11">
    <source>
        <dbReference type="WBParaSite" id="mrna-Wban_03856"/>
    </source>
</evidence>
<feature type="domain" description="MsrB" evidence="7">
    <location>
        <begin position="52"/>
        <end position="174"/>
    </location>
</feature>
<dbReference type="Gene3D" id="2.170.150.20">
    <property type="entry name" value="Peptide methionine sulfoxide reductase"/>
    <property type="match status" value="1"/>
</dbReference>
<dbReference type="FunFam" id="2.170.150.20:FF:000001">
    <property type="entry name" value="Peptide methionine sulfoxide reductase MsrB"/>
    <property type="match status" value="1"/>
</dbReference>
<dbReference type="InterPro" id="IPR011057">
    <property type="entry name" value="Mss4-like_sf"/>
</dbReference>
<reference evidence="10" key="3">
    <citation type="submission" date="2015-03" db="EMBL/GenBank/DDBJ databases">
        <title>Wuchereria bancrofti Genome Sequencing Papua New Guinea Strain.</title>
        <authorList>
            <person name="Small S.T."/>
            <person name="Serre D."/>
            <person name="Zimmerman P.A."/>
        </authorList>
    </citation>
    <scope>NUCLEOTIDE SEQUENCE [LARGE SCALE GENOMIC DNA]</scope>
    <source>
        <strain evidence="10">pt0022</strain>
    </source>
</reference>
<dbReference type="GO" id="GO:0046872">
    <property type="term" value="F:metal ion binding"/>
    <property type="evidence" value="ECO:0007669"/>
    <property type="project" value="UniProtKB-KW"/>
</dbReference>
<dbReference type="WBParaSite" id="mrna-Wban_03856">
    <property type="protein sequence ID" value="mrna-Wban_03856"/>
    <property type="gene ID" value="Wban_03856"/>
</dbReference>
<dbReference type="PROSITE" id="PS51790">
    <property type="entry name" value="MSRB"/>
    <property type="match status" value="1"/>
</dbReference>
<comment type="function">
    <text evidence="6">Methionine-sulfoxide reductase that specifically reduces methionine (R)-sulfoxide back to methionine. While in many cases methionine oxidation is the result of random oxidation following oxidative stress, methionine oxidation is also a post-translational modification that takes place on specific residues.</text>
</comment>
<evidence type="ECO:0000313" key="9">
    <source>
        <dbReference type="Proteomes" id="UP000004810"/>
    </source>
</evidence>
<reference evidence="8" key="1">
    <citation type="submission" date="2012-08" db="EMBL/GenBank/DDBJ databases">
        <title>The Genome Sequence of Wuchereria bancrofti.</title>
        <authorList>
            <consortium name="The Broad Institute Genome Sequencing Platform"/>
            <consortium name="Broad Institute Genome Sequencing Center for Infectious Disease"/>
            <person name="Nutman T.B."/>
            <person name="Fink D.L."/>
            <person name="Russ C."/>
            <person name="Young S."/>
            <person name="Zeng Q."/>
            <person name="Koehrsen M."/>
            <person name="Alvarado L."/>
            <person name="Berlin A."/>
            <person name="Borenstein D."/>
            <person name="Chapman S.B."/>
            <person name="Chen Z."/>
            <person name="Engels R."/>
            <person name="Freedman E."/>
            <person name="Gellesch M."/>
            <person name="Goldberg J."/>
            <person name="Griggs A."/>
            <person name="Gujja S."/>
            <person name="Heilman E.R."/>
            <person name="Heiman D."/>
            <person name="Hepburn T."/>
            <person name="Howarth C."/>
            <person name="Jen D."/>
            <person name="Larson L."/>
            <person name="Lewis B."/>
            <person name="Mehta T."/>
            <person name="Park D."/>
            <person name="Pearson M."/>
            <person name="Richards J."/>
            <person name="Roberts A."/>
            <person name="Saif S."/>
            <person name="Shea T."/>
            <person name="Shenoy N."/>
            <person name="Sisk P."/>
            <person name="Stolte C."/>
            <person name="Sykes S."/>
            <person name="Walk T."/>
            <person name="White J."/>
            <person name="Yandava C."/>
            <person name="Haas B."/>
            <person name="Henn M.R."/>
            <person name="Nusbaum C."/>
            <person name="Birren B."/>
        </authorList>
    </citation>
    <scope>NUCLEOTIDE SEQUENCE</scope>
</reference>
<gene>
    <name evidence="8" type="ORF">WUBG_08603</name>
</gene>
<dbReference type="InterPro" id="IPR028427">
    <property type="entry name" value="Met_Sox_Rdtase_MsrB"/>
</dbReference>
<dbReference type="GO" id="GO:0033743">
    <property type="term" value="F:peptide-methionine (R)-S-oxide reductase activity"/>
    <property type="evidence" value="ECO:0007669"/>
    <property type="project" value="UniProtKB-EC"/>
</dbReference>
<evidence type="ECO:0000313" key="10">
    <source>
        <dbReference type="Proteomes" id="UP000093561"/>
    </source>
</evidence>
<evidence type="ECO:0000256" key="5">
    <source>
        <dbReference type="ARBA" id="ARBA00048488"/>
    </source>
</evidence>
<comment type="cofactor">
    <cofactor evidence="6">
        <name>Zn(2+)</name>
        <dbReference type="ChEBI" id="CHEBI:29105"/>
    </cofactor>
    <text evidence="6">Binds 1 zinc ion per subunit.</text>
</comment>
<keyword evidence="2 6" id="KW-0479">Metal-binding</keyword>
<sequence>MQSSPWLASRDCFVLVHCFSELLKSTCFMTTGSRGKSAIDALGKQDPQQVTPDEWRKILSPLEYSVAREGGTERPFSGKFNKHFESGLYVCRCCGAQLFKSDAKFKSACGWPSFSKSVDNDLNIVRLKDTSMEMERIEVRCKQCNAHLGHVFDDGPKETGERYCINSCCIDFEK</sequence>
<dbReference type="Proteomes" id="UP000093561">
    <property type="component" value="Unassembled WGS sequence"/>
</dbReference>
<comment type="catalytic activity">
    <reaction evidence="5 6">
        <text>L-methionyl-[protein] + [thioredoxin]-disulfide + H2O = L-methionyl-(R)-S-oxide-[protein] + [thioredoxin]-dithiol</text>
        <dbReference type="Rhea" id="RHEA:24164"/>
        <dbReference type="Rhea" id="RHEA-COMP:10698"/>
        <dbReference type="Rhea" id="RHEA-COMP:10700"/>
        <dbReference type="Rhea" id="RHEA-COMP:12313"/>
        <dbReference type="Rhea" id="RHEA-COMP:12314"/>
        <dbReference type="ChEBI" id="CHEBI:15377"/>
        <dbReference type="ChEBI" id="CHEBI:16044"/>
        <dbReference type="ChEBI" id="CHEBI:29950"/>
        <dbReference type="ChEBI" id="CHEBI:45764"/>
        <dbReference type="ChEBI" id="CHEBI:50058"/>
        <dbReference type="EC" id="1.8.4.12"/>
    </reaction>
</comment>
<dbReference type="AlphaFoldDB" id="J9B0S3"/>
<dbReference type="SUPFAM" id="SSF51316">
    <property type="entry name" value="Mss4-like"/>
    <property type="match status" value="1"/>
</dbReference>
<reference evidence="9" key="2">
    <citation type="submission" date="2012-08" db="EMBL/GenBank/DDBJ databases">
        <title>The Genome Sequence of Wuchereria bancrofti.</title>
        <authorList>
            <person name="Nutman T.B."/>
            <person name="Fink D.L."/>
            <person name="Russ C."/>
            <person name="Young S."/>
            <person name="Zeng Q."/>
            <person name="Koehrsen M."/>
            <person name="Alvarado L."/>
            <person name="Berlin A."/>
            <person name="Chapman S.B."/>
            <person name="Chen Z."/>
            <person name="Freedman E."/>
            <person name="Gellesch M."/>
            <person name="Goldberg J."/>
            <person name="Griggs A."/>
            <person name="Gujja S."/>
            <person name="Heilman E.R."/>
            <person name="Heiman D."/>
            <person name="Hepburn T."/>
            <person name="Howarth C."/>
            <person name="Jen D."/>
            <person name="Larson L."/>
            <person name="Lewis B."/>
            <person name="Mehta T."/>
            <person name="Park D."/>
            <person name="Pearson M."/>
            <person name="Roberts A."/>
            <person name="Saif S."/>
            <person name="Shea T."/>
            <person name="Shenoy N."/>
            <person name="Sisk P."/>
            <person name="Stolte C."/>
            <person name="Sykes S."/>
            <person name="Walk T."/>
            <person name="White J."/>
            <person name="Yandava C."/>
            <person name="Haas B."/>
            <person name="Henn M.R."/>
            <person name="Nusbaum C."/>
            <person name="Birren B."/>
        </authorList>
    </citation>
    <scope>NUCLEOTIDE SEQUENCE [LARGE SCALE GENOMIC DNA]</scope>
    <source>
        <strain evidence="9">NA</strain>
    </source>
</reference>
<reference evidence="11" key="5">
    <citation type="submission" date="2024-02" db="UniProtKB">
        <authorList>
            <consortium name="WormBaseParasite"/>
        </authorList>
    </citation>
    <scope>IDENTIFICATION</scope>
    <source>
        <strain evidence="11">pt0022</strain>
    </source>
</reference>
<keyword evidence="4 6" id="KW-0560">Oxidoreductase</keyword>
<dbReference type="Proteomes" id="UP000004810">
    <property type="component" value="Unassembled WGS sequence"/>
</dbReference>
<organism evidence="8 9">
    <name type="scientific">Wuchereria bancrofti</name>
    <dbReference type="NCBI Taxonomy" id="6293"/>
    <lineage>
        <taxon>Eukaryota</taxon>
        <taxon>Metazoa</taxon>
        <taxon>Ecdysozoa</taxon>
        <taxon>Nematoda</taxon>
        <taxon>Chromadorea</taxon>
        <taxon>Rhabditida</taxon>
        <taxon>Spirurina</taxon>
        <taxon>Spiruromorpha</taxon>
        <taxon>Filarioidea</taxon>
        <taxon>Onchocercidae</taxon>
        <taxon>Wuchereria</taxon>
    </lineage>
</organism>
<evidence type="ECO:0000256" key="4">
    <source>
        <dbReference type="ARBA" id="ARBA00023002"/>
    </source>
</evidence>
<dbReference type="EMBL" id="ADBV01004465">
    <property type="protein sequence ID" value="EJW80490.1"/>
    <property type="molecule type" value="Genomic_DNA"/>
</dbReference>
<evidence type="ECO:0000259" key="7">
    <source>
        <dbReference type="PROSITE" id="PS51790"/>
    </source>
</evidence>
<dbReference type="PANTHER" id="PTHR10173:SF52">
    <property type="entry name" value="METHIONINE-R-SULFOXIDE REDUCTASE B1"/>
    <property type="match status" value="1"/>
</dbReference>
<dbReference type="NCBIfam" id="TIGR00357">
    <property type="entry name" value="peptide-methionine (R)-S-oxide reductase MsrB"/>
    <property type="match status" value="1"/>
</dbReference>
<dbReference type="GO" id="GO:0005737">
    <property type="term" value="C:cytoplasm"/>
    <property type="evidence" value="ECO:0007669"/>
    <property type="project" value="TreeGrafter"/>
</dbReference>
<comment type="similarity">
    <text evidence="1 6">Belongs to the MsrB Met sulfoxide reductase family.</text>
</comment>
<evidence type="ECO:0000256" key="1">
    <source>
        <dbReference type="ARBA" id="ARBA00007174"/>
    </source>
</evidence>
<accession>J9B0S3</accession>
<dbReference type="InterPro" id="IPR002579">
    <property type="entry name" value="Met_Sox_Rdtase_MsrB_dom"/>
</dbReference>
<evidence type="ECO:0000256" key="2">
    <source>
        <dbReference type="ARBA" id="ARBA00022723"/>
    </source>
</evidence>
<evidence type="ECO:0000256" key="6">
    <source>
        <dbReference type="RuleBase" id="RU365044"/>
    </source>
</evidence>
<proteinExistence type="inferred from homology"/>
<evidence type="ECO:0000313" key="8">
    <source>
        <dbReference type="EMBL" id="EJW80490.1"/>
    </source>
</evidence>
<reference evidence="10" key="4">
    <citation type="journal article" date="2016" name="Mol. Ecol.">
        <title>Population genomics of the filarial nematode parasite Wuchereria bancrofti from mosquitoes.</title>
        <authorList>
            <person name="Small S.T."/>
            <person name="Reimer L.J."/>
            <person name="Tisch D.J."/>
            <person name="King C.L."/>
            <person name="Christensen B.M."/>
            <person name="Siba P.M."/>
            <person name="Kazura J.W."/>
            <person name="Serre D."/>
            <person name="Zimmerman P.A."/>
        </authorList>
    </citation>
    <scope>NUCLEOTIDE SEQUENCE</scope>
    <source>
        <strain evidence="10">pt0022</strain>
    </source>
</reference>